<feature type="domain" description="EamA" evidence="8">
    <location>
        <begin position="154"/>
        <end position="296"/>
    </location>
</feature>
<evidence type="ECO:0000256" key="5">
    <source>
        <dbReference type="ARBA" id="ARBA00022989"/>
    </source>
</evidence>
<dbReference type="SUPFAM" id="SSF103481">
    <property type="entry name" value="Multidrug resistance efflux transporter EmrE"/>
    <property type="match status" value="2"/>
</dbReference>
<keyword evidence="5 7" id="KW-1133">Transmembrane helix</keyword>
<dbReference type="GO" id="GO:0005886">
    <property type="term" value="C:plasma membrane"/>
    <property type="evidence" value="ECO:0007669"/>
    <property type="project" value="UniProtKB-SubCell"/>
</dbReference>
<accession>A0A255ITF5</accession>
<dbReference type="PANTHER" id="PTHR32322:SF18">
    <property type="entry name" value="S-ADENOSYLMETHIONINE_S-ADENOSYLHOMOCYSTEINE TRANSPORTER"/>
    <property type="match status" value="1"/>
</dbReference>
<dbReference type="InterPro" id="IPR000620">
    <property type="entry name" value="EamA_dom"/>
</dbReference>
<feature type="transmembrane region" description="Helical" evidence="7">
    <location>
        <begin position="223"/>
        <end position="244"/>
    </location>
</feature>
<feature type="transmembrane region" description="Helical" evidence="7">
    <location>
        <begin position="256"/>
        <end position="273"/>
    </location>
</feature>
<evidence type="ECO:0000256" key="7">
    <source>
        <dbReference type="SAM" id="Phobius"/>
    </source>
</evidence>
<comment type="similarity">
    <text evidence="2">Belongs to the EamA transporter family.</text>
</comment>
<dbReference type="PANTHER" id="PTHR32322">
    <property type="entry name" value="INNER MEMBRANE TRANSPORTER"/>
    <property type="match status" value="1"/>
</dbReference>
<reference evidence="9 12" key="2">
    <citation type="submission" date="2018-05" db="EMBL/GenBank/DDBJ databases">
        <title>Genomic Encyclopedia of Type Strains, Phase IV (KMG-IV): sequencing the most valuable type-strain genomes for metagenomic binning, comparative biology and taxonomic classification.</title>
        <authorList>
            <person name="Goeker M."/>
        </authorList>
    </citation>
    <scope>NUCLEOTIDE SEQUENCE [LARGE SCALE GENOMIC DNA]</scope>
    <source>
        <strain evidence="9 12">DSM 28816</strain>
    </source>
</reference>
<comment type="subcellular location">
    <subcellularLocation>
        <location evidence="1">Cell membrane</location>
        <topology evidence="1">Multi-pass membrane protein</topology>
    </subcellularLocation>
</comment>
<organism evidence="10 11">
    <name type="scientific">Lachnotalea glycerini</name>
    <dbReference type="NCBI Taxonomy" id="1763509"/>
    <lineage>
        <taxon>Bacteria</taxon>
        <taxon>Bacillati</taxon>
        <taxon>Bacillota</taxon>
        <taxon>Clostridia</taxon>
        <taxon>Lachnospirales</taxon>
        <taxon>Lachnospiraceae</taxon>
        <taxon>Lachnotalea</taxon>
    </lineage>
</organism>
<protein>
    <submittedName>
        <fullName evidence="10">DMT family transporter</fullName>
    </submittedName>
    <submittedName>
        <fullName evidence="9">Drug/metabolite transporter (DMT)-like permease</fullName>
    </submittedName>
</protein>
<evidence type="ECO:0000313" key="9">
    <source>
        <dbReference type="EMBL" id="PXV87844.1"/>
    </source>
</evidence>
<sequence length="306" mass="33889">MKNSNKTNAYFAAVLYAFIIGLSFLFTKMALTVDDPLNILAHRFTISFFTLLIPVLFGWIKLKITARDVLSILPLSLFYPALFFAFQAFGLVYVSSSEAGIIQATIPVFTMMLAALFLKENINLLQKVSLGASVCGVIYIFAMKGIQLKSASFLGIVLIMLSALSAACYNVMAKKITKKYKVIDITYIMTAIGFLSFNVLSVADHIVKNTLIAYFKPFSSPVFLISIFYLGILSSLITSLLSNYILSKIDASKMSVFSNLSTLITIFAGSIFLHEGIEYYHIIGAIMILFGIIGMNFLGRKRNINH</sequence>
<dbReference type="AlphaFoldDB" id="A0A255ITF5"/>
<proteinExistence type="inferred from homology"/>
<dbReference type="InterPro" id="IPR050638">
    <property type="entry name" value="AA-Vitamin_Transporters"/>
</dbReference>
<keyword evidence="6 7" id="KW-0472">Membrane</keyword>
<evidence type="ECO:0000256" key="6">
    <source>
        <dbReference type="ARBA" id="ARBA00023136"/>
    </source>
</evidence>
<dbReference type="EMBL" id="QICS01000009">
    <property type="protein sequence ID" value="PXV87844.1"/>
    <property type="molecule type" value="Genomic_DNA"/>
</dbReference>
<feature type="transmembrane region" description="Helical" evidence="7">
    <location>
        <begin position="7"/>
        <end position="27"/>
    </location>
</feature>
<feature type="transmembrane region" description="Helical" evidence="7">
    <location>
        <begin position="100"/>
        <end position="118"/>
    </location>
</feature>
<reference evidence="10 11" key="1">
    <citation type="journal article" date="2017" name="Genome Announc.">
        <title>Draft Genome Sequence of a Sporulating and Motile Strain of Lachnotalea glycerini Isolated from Water in Quebec City, Canada.</title>
        <authorList>
            <person name="Maheux A.F."/>
            <person name="Boudreau D.K."/>
            <person name="Berube E."/>
            <person name="Boissinot M."/>
            <person name="Raymond F."/>
            <person name="Brodeur S."/>
            <person name="Corbeil J."/>
            <person name="Isabel S."/>
            <person name="Omar R.F."/>
            <person name="Bergeron M.G."/>
        </authorList>
    </citation>
    <scope>NUCLEOTIDE SEQUENCE [LARGE SCALE GENOMIC DNA]</scope>
    <source>
        <strain evidence="10 11">CCRI-19302</strain>
    </source>
</reference>
<feature type="transmembrane region" description="Helical" evidence="7">
    <location>
        <begin position="39"/>
        <end position="60"/>
    </location>
</feature>
<dbReference type="Proteomes" id="UP000247523">
    <property type="component" value="Unassembled WGS sequence"/>
</dbReference>
<gene>
    <name evidence="9" type="ORF">C8E03_109134</name>
    <name evidence="10" type="ORF">CG710_015630</name>
</gene>
<feature type="transmembrane region" description="Helical" evidence="7">
    <location>
        <begin position="153"/>
        <end position="173"/>
    </location>
</feature>
<reference evidence="10" key="3">
    <citation type="submission" date="2018-07" db="EMBL/GenBank/DDBJ databases">
        <authorList>
            <person name="Quirk P.G."/>
            <person name="Krulwich T.A."/>
        </authorList>
    </citation>
    <scope>NUCLEOTIDE SEQUENCE</scope>
    <source>
        <strain evidence="10">CCRI-19302</strain>
    </source>
</reference>
<feature type="transmembrane region" description="Helical" evidence="7">
    <location>
        <begin position="279"/>
        <end position="298"/>
    </location>
</feature>
<dbReference type="InterPro" id="IPR037185">
    <property type="entry name" value="EmrE-like"/>
</dbReference>
<keyword evidence="3" id="KW-1003">Cell membrane</keyword>
<evidence type="ECO:0000256" key="3">
    <source>
        <dbReference type="ARBA" id="ARBA00022475"/>
    </source>
</evidence>
<evidence type="ECO:0000256" key="1">
    <source>
        <dbReference type="ARBA" id="ARBA00004651"/>
    </source>
</evidence>
<feature type="transmembrane region" description="Helical" evidence="7">
    <location>
        <begin position="72"/>
        <end position="94"/>
    </location>
</feature>
<feature type="transmembrane region" description="Helical" evidence="7">
    <location>
        <begin position="185"/>
        <end position="203"/>
    </location>
</feature>
<evidence type="ECO:0000313" key="10">
    <source>
        <dbReference type="EMBL" id="RDY30245.1"/>
    </source>
</evidence>
<name>A0A255ITF5_9FIRM</name>
<feature type="transmembrane region" description="Helical" evidence="7">
    <location>
        <begin position="130"/>
        <end position="147"/>
    </location>
</feature>
<evidence type="ECO:0000256" key="4">
    <source>
        <dbReference type="ARBA" id="ARBA00022692"/>
    </source>
</evidence>
<evidence type="ECO:0000313" key="11">
    <source>
        <dbReference type="Proteomes" id="UP000216411"/>
    </source>
</evidence>
<keyword evidence="11" id="KW-1185">Reference proteome</keyword>
<dbReference type="Pfam" id="PF00892">
    <property type="entry name" value="EamA"/>
    <property type="match status" value="2"/>
</dbReference>
<dbReference type="RefSeq" id="WP_094375953.1">
    <property type="nucleotide sequence ID" value="NZ_NOKA02000043.1"/>
</dbReference>
<evidence type="ECO:0000259" key="8">
    <source>
        <dbReference type="Pfam" id="PF00892"/>
    </source>
</evidence>
<dbReference type="Gene3D" id="1.10.3730.20">
    <property type="match status" value="1"/>
</dbReference>
<dbReference type="EMBL" id="NOKA02000043">
    <property type="protein sequence ID" value="RDY30245.1"/>
    <property type="molecule type" value="Genomic_DNA"/>
</dbReference>
<dbReference type="Proteomes" id="UP000216411">
    <property type="component" value="Unassembled WGS sequence"/>
</dbReference>
<feature type="domain" description="EamA" evidence="8">
    <location>
        <begin position="9"/>
        <end position="141"/>
    </location>
</feature>
<dbReference type="OrthoDB" id="37139at2"/>
<evidence type="ECO:0000313" key="12">
    <source>
        <dbReference type="Proteomes" id="UP000247523"/>
    </source>
</evidence>
<keyword evidence="4 7" id="KW-0812">Transmembrane</keyword>
<comment type="caution">
    <text evidence="10">The sequence shown here is derived from an EMBL/GenBank/DDBJ whole genome shotgun (WGS) entry which is preliminary data.</text>
</comment>
<evidence type="ECO:0000256" key="2">
    <source>
        <dbReference type="ARBA" id="ARBA00007362"/>
    </source>
</evidence>